<proteinExistence type="inferred from homology"/>
<keyword evidence="2" id="KW-0349">Heme</keyword>
<dbReference type="RefSeq" id="WP_043917945.1">
    <property type="nucleotide sequence ID" value="NZ_FZPF01000010.1"/>
</dbReference>
<keyword evidence="2" id="KW-0408">Iron</keyword>
<dbReference type="PROSITE" id="PS00086">
    <property type="entry name" value="CYTOCHROME_P450"/>
    <property type="match status" value="1"/>
</dbReference>
<dbReference type="OrthoDB" id="9801155at2"/>
<evidence type="ECO:0000313" key="4">
    <source>
        <dbReference type="Proteomes" id="UP000032232"/>
    </source>
</evidence>
<dbReference type="SUPFAM" id="SSF48264">
    <property type="entry name" value="Cytochrome P450"/>
    <property type="match status" value="1"/>
</dbReference>
<dbReference type="EC" id="1.14.-.-" evidence="3"/>
<dbReference type="Gene3D" id="1.10.630.10">
    <property type="entry name" value="Cytochrome P450"/>
    <property type="match status" value="1"/>
</dbReference>
<dbReference type="PRINTS" id="PR00359">
    <property type="entry name" value="BP450"/>
</dbReference>
<keyword evidence="2 3" id="KW-0560">Oxidoreductase</keyword>
<evidence type="ECO:0000313" key="3">
    <source>
        <dbReference type="EMBL" id="KIT17133.1"/>
    </source>
</evidence>
<keyword evidence="2" id="KW-0479">Metal-binding</keyword>
<sequence>MYRLPQITRSDDPSLLLARMRAEGPLVRARVPMLGVVWMTTTDAGARALLKDERVTRDVAVARGKALSQAYWWIPKSVSPLLESLLTKDGPDHRRLRGLVDQAFAKHTIGDLRPDLVASADRLLDGLSGTVDLGPAYTRALPFDAIVALLGLHTDIVPRLRQGIGPLSDVAGPVSILKAIWHLRSLNPQLREEIRRARDAPRPGLLSTLAARMGDALSEDELLAMLFTLFVAGHETTVHLLNNALLVLCDRPELRPALTTDERARELLVEEVMRIDSPVSMTTVAYVREDFTFEGVPLKRGDRISALLIGANHDPARVEAPEEFRADRRPNPHLGFGHGPHVCLGMQLARLEASVGIERLLARFPDYRLAAGRPGWTKRIGFRGPDRLMVRLD</sequence>
<dbReference type="GO" id="GO:0004497">
    <property type="term" value="F:monooxygenase activity"/>
    <property type="evidence" value="ECO:0007669"/>
    <property type="project" value="UniProtKB-KW"/>
</dbReference>
<comment type="caution">
    <text evidence="3">The sequence shown here is derived from an EMBL/GenBank/DDBJ whole genome shotgun (WGS) entry which is preliminary data.</text>
</comment>
<accession>A0A0D1DB11</accession>
<reference evidence="3 4" key="1">
    <citation type="submission" date="2015-02" db="EMBL/GenBank/DDBJ databases">
        <title>Genome Sequence of Jannaschia aquimarina DSM28248, a member of the Roseobacter clade.</title>
        <authorList>
            <person name="Voget S."/>
            <person name="Daniel R."/>
        </authorList>
    </citation>
    <scope>NUCLEOTIDE SEQUENCE [LARGE SCALE GENOMIC DNA]</scope>
    <source>
        <strain evidence="3 4">GSW-M26</strain>
    </source>
</reference>
<evidence type="ECO:0000256" key="2">
    <source>
        <dbReference type="RuleBase" id="RU000461"/>
    </source>
</evidence>
<dbReference type="Proteomes" id="UP000032232">
    <property type="component" value="Unassembled WGS sequence"/>
</dbReference>
<keyword evidence="4" id="KW-1185">Reference proteome</keyword>
<dbReference type="InterPro" id="IPR002397">
    <property type="entry name" value="Cyt_P450_B"/>
</dbReference>
<dbReference type="AlphaFoldDB" id="A0A0D1DB11"/>
<dbReference type="GO" id="GO:0020037">
    <property type="term" value="F:heme binding"/>
    <property type="evidence" value="ECO:0007669"/>
    <property type="project" value="InterPro"/>
</dbReference>
<organism evidence="3 4">
    <name type="scientific">Jannaschia aquimarina</name>
    <dbReference type="NCBI Taxonomy" id="935700"/>
    <lineage>
        <taxon>Bacteria</taxon>
        <taxon>Pseudomonadati</taxon>
        <taxon>Pseudomonadota</taxon>
        <taxon>Alphaproteobacteria</taxon>
        <taxon>Rhodobacterales</taxon>
        <taxon>Roseobacteraceae</taxon>
        <taxon>Jannaschia</taxon>
    </lineage>
</organism>
<dbReference type="Pfam" id="PF00067">
    <property type="entry name" value="p450"/>
    <property type="match status" value="2"/>
</dbReference>
<name>A0A0D1DB11_9RHOB</name>
<dbReference type="PRINTS" id="PR00385">
    <property type="entry name" value="P450"/>
</dbReference>
<dbReference type="PANTHER" id="PTHR46696:SF1">
    <property type="entry name" value="CYTOCHROME P450 YJIB-RELATED"/>
    <property type="match status" value="1"/>
</dbReference>
<dbReference type="PATRIC" id="fig|935700.4.peg.1141"/>
<evidence type="ECO:0000256" key="1">
    <source>
        <dbReference type="ARBA" id="ARBA00010617"/>
    </source>
</evidence>
<gene>
    <name evidence="3" type="ORF">jaqu_10950</name>
</gene>
<comment type="similarity">
    <text evidence="1 2">Belongs to the cytochrome P450 family.</text>
</comment>
<dbReference type="GO" id="GO:0016705">
    <property type="term" value="F:oxidoreductase activity, acting on paired donors, with incorporation or reduction of molecular oxygen"/>
    <property type="evidence" value="ECO:0007669"/>
    <property type="project" value="InterPro"/>
</dbReference>
<dbReference type="InterPro" id="IPR017972">
    <property type="entry name" value="Cyt_P450_CS"/>
</dbReference>
<dbReference type="PANTHER" id="PTHR46696">
    <property type="entry name" value="P450, PUTATIVE (EUROFUNG)-RELATED"/>
    <property type="match status" value="1"/>
</dbReference>
<dbReference type="InterPro" id="IPR001128">
    <property type="entry name" value="Cyt_P450"/>
</dbReference>
<keyword evidence="2" id="KW-0503">Monooxygenase</keyword>
<protein>
    <submittedName>
        <fullName evidence="3">Cytochrome P450</fullName>
        <ecNumber evidence="3">1.14.-.-</ecNumber>
    </submittedName>
</protein>
<dbReference type="GO" id="GO:0005506">
    <property type="term" value="F:iron ion binding"/>
    <property type="evidence" value="ECO:0007669"/>
    <property type="project" value="InterPro"/>
</dbReference>
<dbReference type="EMBL" id="JYFE01000021">
    <property type="protein sequence ID" value="KIT17133.1"/>
    <property type="molecule type" value="Genomic_DNA"/>
</dbReference>
<dbReference type="STRING" id="935700.jaqu_10950"/>
<dbReference type="InterPro" id="IPR036396">
    <property type="entry name" value="Cyt_P450_sf"/>
</dbReference>